<organism evidence="2 3">
    <name type="scientific">Willisornis vidua</name>
    <name type="common">Xingu scale-backed antbird</name>
    <dbReference type="NCBI Taxonomy" id="1566151"/>
    <lineage>
        <taxon>Eukaryota</taxon>
        <taxon>Metazoa</taxon>
        <taxon>Chordata</taxon>
        <taxon>Craniata</taxon>
        <taxon>Vertebrata</taxon>
        <taxon>Euteleostomi</taxon>
        <taxon>Archelosauria</taxon>
        <taxon>Archosauria</taxon>
        <taxon>Dinosauria</taxon>
        <taxon>Saurischia</taxon>
        <taxon>Theropoda</taxon>
        <taxon>Coelurosauria</taxon>
        <taxon>Aves</taxon>
        <taxon>Neognathae</taxon>
        <taxon>Neoaves</taxon>
        <taxon>Telluraves</taxon>
        <taxon>Australaves</taxon>
        <taxon>Passeriformes</taxon>
        <taxon>Thamnophilidae</taxon>
        <taxon>Willisornis</taxon>
    </lineage>
</organism>
<dbReference type="EMBL" id="WHWB01033539">
    <property type="protein sequence ID" value="KAJ7419252.1"/>
    <property type="molecule type" value="Genomic_DNA"/>
</dbReference>
<gene>
    <name evidence="2" type="ORF">WISP_55023</name>
</gene>
<dbReference type="PANTHER" id="PTHR33395">
    <property type="entry name" value="TRANSCRIPTASE, PUTATIVE-RELATED-RELATED"/>
    <property type="match status" value="1"/>
</dbReference>
<evidence type="ECO:0000256" key="1">
    <source>
        <dbReference type="SAM" id="MobiDB-lite"/>
    </source>
</evidence>
<protein>
    <submittedName>
        <fullName evidence="2">Uncharacterized protein</fullName>
    </submittedName>
</protein>
<dbReference type="Proteomes" id="UP001145742">
    <property type="component" value="Unassembled WGS sequence"/>
</dbReference>
<name>A0ABQ9DI88_9PASS</name>
<proteinExistence type="predicted"/>
<evidence type="ECO:0000313" key="3">
    <source>
        <dbReference type="Proteomes" id="UP001145742"/>
    </source>
</evidence>
<feature type="compositionally biased region" description="Polar residues" evidence="1">
    <location>
        <begin position="137"/>
        <end position="147"/>
    </location>
</feature>
<sequence>MDTDDIPLVPFSGLLSDEGPKVMLLGYHFYAVEVPDIHEASQLTDQGDFNTLSRRTIAVRMINSQSDLLLQLDPYKFIRPDGIHPRILKGIADVIRQHLSMIFEQSWESRQIPADWKLANIAPVFKKGKKEDPGNYSPVSQSHFNTW</sequence>
<comment type="caution">
    <text evidence="2">The sequence shown here is derived from an EMBL/GenBank/DDBJ whole genome shotgun (WGS) entry which is preliminary data.</text>
</comment>
<feature type="region of interest" description="Disordered" evidence="1">
    <location>
        <begin position="128"/>
        <end position="147"/>
    </location>
</feature>
<dbReference type="PANTHER" id="PTHR33395:SF22">
    <property type="entry name" value="REVERSE TRANSCRIPTASE DOMAIN-CONTAINING PROTEIN"/>
    <property type="match status" value="1"/>
</dbReference>
<keyword evidence="3" id="KW-1185">Reference proteome</keyword>
<evidence type="ECO:0000313" key="2">
    <source>
        <dbReference type="EMBL" id="KAJ7419252.1"/>
    </source>
</evidence>
<reference evidence="2" key="1">
    <citation type="submission" date="2019-10" db="EMBL/GenBank/DDBJ databases">
        <authorList>
            <person name="Soares A.E.R."/>
            <person name="Aleixo A."/>
            <person name="Schneider P."/>
            <person name="Miyaki C.Y."/>
            <person name="Schneider M.P."/>
            <person name="Mello C."/>
            <person name="Vasconcelos A.T.R."/>
        </authorList>
    </citation>
    <scope>NUCLEOTIDE SEQUENCE</scope>
    <source>
        <tissue evidence="2">Muscle</tissue>
    </source>
</reference>
<accession>A0ABQ9DI88</accession>